<dbReference type="CDD" id="cd04486">
    <property type="entry name" value="YhcR_OBF_like"/>
    <property type="match status" value="1"/>
</dbReference>
<dbReference type="InterPro" id="IPR013858">
    <property type="entry name" value="Peptidase_M10B_C"/>
</dbReference>
<comment type="cofactor">
    <cofactor evidence="1">
        <name>Ca(2+)</name>
        <dbReference type="ChEBI" id="CHEBI:29108"/>
    </cofactor>
</comment>
<evidence type="ECO:0000313" key="7">
    <source>
        <dbReference type="EMBL" id="URI11292.1"/>
    </source>
</evidence>
<organism evidence="7 8">
    <name type="scientific">Aquincola tertiaricarbonis</name>
    <dbReference type="NCBI Taxonomy" id="391953"/>
    <lineage>
        <taxon>Bacteria</taxon>
        <taxon>Pseudomonadati</taxon>
        <taxon>Pseudomonadota</taxon>
        <taxon>Betaproteobacteria</taxon>
        <taxon>Burkholderiales</taxon>
        <taxon>Sphaerotilaceae</taxon>
        <taxon>Aquincola</taxon>
    </lineage>
</organism>
<dbReference type="Gene3D" id="2.150.10.10">
    <property type="entry name" value="Serralysin-like metalloprotease, C-terminal"/>
    <property type="match status" value="1"/>
</dbReference>
<evidence type="ECO:0000256" key="1">
    <source>
        <dbReference type="ARBA" id="ARBA00001913"/>
    </source>
</evidence>
<dbReference type="Pfam" id="PF00353">
    <property type="entry name" value="HemolysinCabind"/>
    <property type="match status" value="1"/>
</dbReference>
<dbReference type="Pfam" id="PF08548">
    <property type="entry name" value="Peptidase_M10_C"/>
    <property type="match status" value="1"/>
</dbReference>
<keyword evidence="7" id="KW-0378">Hydrolase</keyword>
<dbReference type="InterPro" id="IPR001343">
    <property type="entry name" value="Hemolysn_Ca-bd"/>
</dbReference>
<dbReference type="Proteomes" id="UP001056201">
    <property type="component" value="Chromosome 2"/>
</dbReference>
<proteinExistence type="predicted"/>
<accession>A0ABY4SHA5</accession>
<dbReference type="CDD" id="cd10283">
    <property type="entry name" value="MnuA_DNase1-like"/>
    <property type="match status" value="1"/>
</dbReference>
<dbReference type="PROSITE" id="PS51841">
    <property type="entry name" value="LTD"/>
    <property type="match status" value="1"/>
</dbReference>
<dbReference type="Gene3D" id="2.60.40.1260">
    <property type="entry name" value="Lamin Tail domain"/>
    <property type="match status" value="1"/>
</dbReference>
<dbReference type="InterPro" id="IPR019960">
    <property type="entry name" value="T1SS_VCA0849"/>
</dbReference>
<dbReference type="EMBL" id="CP097636">
    <property type="protein sequence ID" value="URI11292.1"/>
    <property type="molecule type" value="Genomic_DNA"/>
</dbReference>
<dbReference type="InterPro" id="IPR005135">
    <property type="entry name" value="Endo/exonuclease/phosphatase"/>
</dbReference>
<dbReference type="InterPro" id="IPR047971">
    <property type="entry name" value="ExeM-like"/>
</dbReference>
<evidence type="ECO:0000313" key="8">
    <source>
        <dbReference type="Proteomes" id="UP001056201"/>
    </source>
</evidence>
<evidence type="ECO:0000256" key="5">
    <source>
        <dbReference type="SAM" id="SignalP"/>
    </source>
</evidence>
<name>A0ABY4SHA5_AQUTE</name>
<dbReference type="PRINTS" id="PR00313">
    <property type="entry name" value="CABNDNGRPT"/>
</dbReference>
<dbReference type="Pfam" id="PF03372">
    <property type="entry name" value="Exo_endo_phos"/>
    <property type="match status" value="1"/>
</dbReference>
<dbReference type="Pfam" id="PF00932">
    <property type="entry name" value="LTD"/>
    <property type="match status" value="1"/>
</dbReference>
<keyword evidence="7" id="KW-0540">Nuclease</keyword>
<dbReference type="NCBIfam" id="TIGR03661">
    <property type="entry name" value="T1SS_VCA0849"/>
    <property type="match status" value="1"/>
</dbReference>
<dbReference type="PANTHER" id="PTHR42834">
    <property type="entry name" value="ENDONUCLEASE/EXONUCLEASE/PHOSPHATASE FAMILY PROTEIN (AFU_ORTHOLOGUE AFUA_3G09210)"/>
    <property type="match status" value="1"/>
</dbReference>
<evidence type="ECO:0000256" key="2">
    <source>
        <dbReference type="ARBA" id="ARBA00004613"/>
    </source>
</evidence>
<evidence type="ECO:0000256" key="3">
    <source>
        <dbReference type="ARBA" id="ARBA00022525"/>
    </source>
</evidence>
<sequence>MQHLTPWRAGLRLALICASVSLAFPASAAVVISQVYGGGGNSGSVLKSDFIELHNNGSQAEDLSGWSVQYASASGGTWQVSTLPAGTRLAAGRYLLIKQASQGGGSVDLVPDYSPSPAIAMAAASGKVALVNNANALSGTSPAGVVDIVSYGSATATEGTPAGLLSATNAALRKNGGCDDSNNNSADFSVEAAAPRNGSTAALVCSNAPGDGGGSQAQAARIFAIQGNGRSSPLVGRQVVTSGVVTRINSNGFFIQDPTGDNDPATSDGIFVFTGSSTYGPVALDNLVQVTGTVAEFNTGASTNAVTAANPVTQLTAVSGVTLLGSGQRITPVVVQLPEAVDGDLERYEGMLVTLPGPFTIAQNYFQGRYGQLTLAYGDRLETPTNRYRPGPQAQALADENSRRRIVLDDGSALQNPNPTPYLGADALPRAGDRVGSLTGVIDYGLATSSNADAGDYKIHPTVAPAFSTGNPRSTVPAAVGGNVKVASFNVLNYFTTFTNGATASGQSGQGCSLGASVSAANCRGASNAVEFNRQQAKIVAAMAAIDADAFGLMEIQNNGNGAVQNLVDALNAKVGAGRYAAAALPAQSTGTDAIRVAIVYQPARLAAVGQPVSDTDPVNNRPTLAQTFALANGERFTLFVNHFKSKSSCPAAGDADAAGNTDAGDGQGCWNALRLQQAQRLRSFVAQRQAAVGSTDALLIGDFNAYAQEDPVYQLTSSGFTDESGRFERFGYSYVFDGAAGRLDHALASTSLSARVTGVTHWHINADETLLADYNQEFKAPALCSGNPCPADPYQPNPYRSSDHDPVVVGLQIVKSIVGGTARDTLVGTAGDDRIVGGANPDVLTGGAGNDVFVYQSLRDAGDTLTDFTPGADRIDLSALLASIGASPATAFSQGIVKLVAAGDDLLLQIDTDGAGPVAPRTLATLKNLRLNQIQPQRDLGVQ</sequence>
<dbReference type="InterPro" id="IPR001322">
    <property type="entry name" value="Lamin_tail_dom"/>
</dbReference>
<dbReference type="PANTHER" id="PTHR42834:SF1">
    <property type="entry name" value="ENDONUCLEASE_EXONUCLEASE_PHOSPHATASE FAMILY PROTEIN (AFU_ORTHOLOGUE AFUA_3G09210)"/>
    <property type="match status" value="1"/>
</dbReference>
<dbReference type="InterPro" id="IPR018511">
    <property type="entry name" value="Hemolysin-typ_Ca-bd_CS"/>
</dbReference>
<keyword evidence="5" id="KW-0732">Signal</keyword>
<protein>
    <submittedName>
        <fullName evidence="7">ExeM/NucH family extracellular endonuclease</fullName>
    </submittedName>
</protein>
<feature type="chain" id="PRO_5047390240" evidence="5">
    <location>
        <begin position="29"/>
        <end position="944"/>
    </location>
</feature>
<keyword evidence="8" id="KW-1185">Reference proteome</keyword>
<keyword evidence="7" id="KW-0255">Endonuclease</keyword>
<keyword evidence="3" id="KW-0964">Secreted</keyword>
<evidence type="ECO:0000256" key="4">
    <source>
        <dbReference type="ARBA" id="ARBA00022737"/>
    </source>
</evidence>
<dbReference type="InterPro" id="IPR011049">
    <property type="entry name" value="Serralysin-like_metalloprot_C"/>
</dbReference>
<comment type="subcellular location">
    <subcellularLocation>
        <location evidence="2">Secreted</location>
    </subcellularLocation>
</comment>
<dbReference type="InterPro" id="IPR036415">
    <property type="entry name" value="Lamin_tail_dom_sf"/>
</dbReference>
<reference evidence="7" key="1">
    <citation type="submission" date="2022-05" db="EMBL/GenBank/DDBJ databases">
        <title>An RpoN-dependent PEP-CTERM gene is involved in floc formation of an Aquincola tertiaricarbonis strain.</title>
        <authorList>
            <person name="Qiu D."/>
            <person name="Xia M."/>
        </authorList>
    </citation>
    <scope>NUCLEOTIDE SEQUENCE</scope>
    <source>
        <strain evidence="7">RN12</strain>
    </source>
</reference>
<dbReference type="SUPFAM" id="SSF51120">
    <property type="entry name" value="beta-Roll"/>
    <property type="match status" value="1"/>
</dbReference>
<dbReference type="InterPro" id="IPR036691">
    <property type="entry name" value="Endo/exonu/phosph_ase_sf"/>
</dbReference>
<dbReference type="NCBIfam" id="NF033681">
    <property type="entry name" value="ExeM_NucH_DNase"/>
    <property type="match status" value="1"/>
</dbReference>
<dbReference type="Gene3D" id="3.60.10.10">
    <property type="entry name" value="Endonuclease/exonuclease/phosphatase"/>
    <property type="match status" value="1"/>
</dbReference>
<keyword evidence="4" id="KW-0677">Repeat</keyword>
<dbReference type="PROSITE" id="PS00330">
    <property type="entry name" value="HEMOLYSIN_CALCIUM"/>
    <property type="match status" value="1"/>
</dbReference>
<feature type="signal peptide" evidence="5">
    <location>
        <begin position="1"/>
        <end position="28"/>
    </location>
</feature>
<dbReference type="GO" id="GO:0004519">
    <property type="term" value="F:endonuclease activity"/>
    <property type="evidence" value="ECO:0007669"/>
    <property type="project" value="UniProtKB-KW"/>
</dbReference>
<dbReference type="RefSeq" id="WP_250199488.1">
    <property type="nucleotide sequence ID" value="NZ_CP097636.1"/>
</dbReference>
<dbReference type="SUPFAM" id="SSF56219">
    <property type="entry name" value="DNase I-like"/>
    <property type="match status" value="1"/>
</dbReference>
<gene>
    <name evidence="7" type="ORF">MW290_20280</name>
</gene>
<evidence type="ECO:0000259" key="6">
    <source>
        <dbReference type="PROSITE" id="PS51841"/>
    </source>
</evidence>
<feature type="domain" description="LTD" evidence="6">
    <location>
        <begin position="18"/>
        <end position="153"/>
    </location>
</feature>
<dbReference type="SUPFAM" id="SSF74853">
    <property type="entry name" value="Lamin A/C globular tail domain"/>
    <property type="match status" value="1"/>
</dbReference>